<dbReference type="EMBL" id="QKKF02032689">
    <property type="protein sequence ID" value="RZF34068.1"/>
    <property type="molecule type" value="Genomic_DNA"/>
</dbReference>
<dbReference type="Proteomes" id="UP000291343">
    <property type="component" value="Unassembled WGS sequence"/>
</dbReference>
<dbReference type="OrthoDB" id="6602908at2759"/>
<gene>
    <name evidence="1" type="ORF">LSTR_LSTR014878</name>
</gene>
<dbReference type="InParanoid" id="A0A482WKS2"/>
<accession>A0A482WKS2</accession>
<protein>
    <submittedName>
        <fullName evidence="1">Uncharacterized protein</fullName>
    </submittedName>
</protein>
<dbReference type="AlphaFoldDB" id="A0A482WKS2"/>
<organism evidence="1 2">
    <name type="scientific">Laodelphax striatellus</name>
    <name type="common">Small brown planthopper</name>
    <name type="synonym">Delphax striatella</name>
    <dbReference type="NCBI Taxonomy" id="195883"/>
    <lineage>
        <taxon>Eukaryota</taxon>
        <taxon>Metazoa</taxon>
        <taxon>Ecdysozoa</taxon>
        <taxon>Arthropoda</taxon>
        <taxon>Hexapoda</taxon>
        <taxon>Insecta</taxon>
        <taxon>Pterygota</taxon>
        <taxon>Neoptera</taxon>
        <taxon>Paraneoptera</taxon>
        <taxon>Hemiptera</taxon>
        <taxon>Auchenorrhyncha</taxon>
        <taxon>Fulgoroidea</taxon>
        <taxon>Delphacidae</taxon>
        <taxon>Criomorphinae</taxon>
        <taxon>Laodelphax</taxon>
    </lineage>
</organism>
<reference evidence="1 2" key="1">
    <citation type="journal article" date="2017" name="Gigascience">
        <title>Genome sequence of the small brown planthopper, Laodelphax striatellus.</title>
        <authorList>
            <person name="Zhu J."/>
            <person name="Jiang F."/>
            <person name="Wang X."/>
            <person name="Yang P."/>
            <person name="Bao Y."/>
            <person name="Zhao W."/>
            <person name="Wang W."/>
            <person name="Lu H."/>
            <person name="Wang Q."/>
            <person name="Cui N."/>
            <person name="Li J."/>
            <person name="Chen X."/>
            <person name="Luo L."/>
            <person name="Yu J."/>
            <person name="Kang L."/>
            <person name="Cui F."/>
        </authorList>
    </citation>
    <scope>NUCLEOTIDE SEQUENCE [LARGE SCALE GENOMIC DNA]</scope>
    <source>
        <strain evidence="1">Lst14</strain>
    </source>
</reference>
<evidence type="ECO:0000313" key="1">
    <source>
        <dbReference type="EMBL" id="RZF34068.1"/>
    </source>
</evidence>
<feature type="non-terminal residue" evidence="1">
    <location>
        <position position="104"/>
    </location>
</feature>
<keyword evidence="2" id="KW-1185">Reference proteome</keyword>
<proteinExistence type="predicted"/>
<name>A0A482WKS2_LAOST</name>
<evidence type="ECO:0000313" key="2">
    <source>
        <dbReference type="Proteomes" id="UP000291343"/>
    </source>
</evidence>
<comment type="caution">
    <text evidence="1">The sequence shown here is derived from an EMBL/GenBank/DDBJ whole genome shotgun (WGS) entry which is preliminary data.</text>
</comment>
<sequence>MRVLDVTRHGPSSDNSIIGFEYHSHAPYTITSMPMMKYEYQSAARHLHTAIRELSTFGVYCEGAENAAVAGSPCVSGFFANLWSEIRYEINGVEVDGYVILELP</sequence>